<accession>A0A2H3DUC6</accession>
<evidence type="ECO:0000313" key="2">
    <source>
        <dbReference type="Proteomes" id="UP000217790"/>
    </source>
</evidence>
<dbReference type="Proteomes" id="UP000217790">
    <property type="component" value="Unassembled WGS sequence"/>
</dbReference>
<dbReference type="AlphaFoldDB" id="A0A2H3DUC6"/>
<dbReference type="EMBL" id="KZ293648">
    <property type="protein sequence ID" value="PBK98815.1"/>
    <property type="molecule type" value="Genomic_DNA"/>
</dbReference>
<reference evidence="2" key="1">
    <citation type="journal article" date="2017" name="Nat. Ecol. Evol.">
        <title>Genome expansion and lineage-specific genetic innovations in the forest pathogenic fungi Armillaria.</title>
        <authorList>
            <person name="Sipos G."/>
            <person name="Prasanna A.N."/>
            <person name="Walter M.C."/>
            <person name="O'Connor E."/>
            <person name="Balint B."/>
            <person name="Krizsan K."/>
            <person name="Kiss B."/>
            <person name="Hess J."/>
            <person name="Varga T."/>
            <person name="Slot J."/>
            <person name="Riley R."/>
            <person name="Boka B."/>
            <person name="Rigling D."/>
            <person name="Barry K."/>
            <person name="Lee J."/>
            <person name="Mihaltcheva S."/>
            <person name="LaButti K."/>
            <person name="Lipzen A."/>
            <person name="Waldron R."/>
            <person name="Moloney N.M."/>
            <person name="Sperisen C."/>
            <person name="Kredics L."/>
            <person name="Vagvoelgyi C."/>
            <person name="Patrignani A."/>
            <person name="Fitzpatrick D."/>
            <person name="Nagy I."/>
            <person name="Doyle S."/>
            <person name="Anderson J.B."/>
            <person name="Grigoriev I.V."/>
            <person name="Gueldener U."/>
            <person name="Muensterkoetter M."/>
            <person name="Nagy L.G."/>
        </authorList>
    </citation>
    <scope>NUCLEOTIDE SEQUENCE [LARGE SCALE GENOMIC DNA]</scope>
    <source>
        <strain evidence="2">Ar21-2</strain>
    </source>
</reference>
<dbReference type="OrthoDB" id="2133190at2759"/>
<proteinExistence type="predicted"/>
<gene>
    <name evidence="1" type="ORF">ARMGADRAFT_1075621</name>
</gene>
<name>A0A2H3DUC6_ARMGA</name>
<evidence type="ECO:0000313" key="1">
    <source>
        <dbReference type="EMBL" id="PBK98815.1"/>
    </source>
</evidence>
<sequence length="154" mass="16926">MYRLRTHLPWFSASAGELSTLAMLSHPVAKRHAATIWEATKHGGGITRAYERFVLGSVVDEAVSKLKAARTRAEWDRYTPIGISACTPVLERIKAHLENIFVESVVPARHESASESDKADDLRRNAVDAARPYGRVEDVFEKVWLGGGGGLEGV</sequence>
<keyword evidence="2" id="KW-1185">Reference proteome</keyword>
<dbReference type="InParanoid" id="A0A2H3DUC6"/>
<organism evidence="1 2">
    <name type="scientific">Armillaria gallica</name>
    <name type="common">Bulbous honey fungus</name>
    <name type="synonym">Armillaria bulbosa</name>
    <dbReference type="NCBI Taxonomy" id="47427"/>
    <lineage>
        <taxon>Eukaryota</taxon>
        <taxon>Fungi</taxon>
        <taxon>Dikarya</taxon>
        <taxon>Basidiomycota</taxon>
        <taxon>Agaricomycotina</taxon>
        <taxon>Agaricomycetes</taxon>
        <taxon>Agaricomycetidae</taxon>
        <taxon>Agaricales</taxon>
        <taxon>Marasmiineae</taxon>
        <taxon>Physalacriaceae</taxon>
        <taxon>Armillaria</taxon>
    </lineage>
</organism>
<protein>
    <submittedName>
        <fullName evidence="1">Uncharacterized protein</fullName>
    </submittedName>
</protein>
<dbReference type="STRING" id="47427.A0A2H3DUC6"/>